<proteinExistence type="predicted"/>
<protein>
    <submittedName>
        <fullName evidence="1">Uncharacterized protein</fullName>
    </submittedName>
</protein>
<accession>A0AAD8IXD8</accession>
<comment type="caution">
    <text evidence="1">The sequence shown here is derived from an EMBL/GenBank/DDBJ whole genome shotgun (WGS) entry which is preliminary data.</text>
</comment>
<evidence type="ECO:0000313" key="2">
    <source>
        <dbReference type="Proteomes" id="UP001237642"/>
    </source>
</evidence>
<organism evidence="1 2">
    <name type="scientific">Heracleum sosnowskyi</name>
    <dbReference type="NCBI Taxonomy" id="360622"/>
    <lineage>
        <taxon>Eukaryota</taxon>
        <taxon>Viridiplantae</taxon>
        <taxon>Streptophyta</taxon>
        <taxon>Embryophyta</taxon>
        <taxon>Tracheophyta</taxon>
        <taxon>Spermatophyta</taxon>
        <taxon>Magnoliopsida</taxon>
        <taxon>eudicotyledons</taxon>
        <taxon>Gunneridae</taxon>
        <taxon>Pentapetalae</taxon>
        <taxon>asterids</taxon>
        <taxon>campanulids</taxon>
        <taxon>Apiales</taxon>
        <taxon>Apiaceae</taxon>
        <taxon>Apioideae</taxon>
        <taxon>apioid superclade</taxon>
        <taxon>Tordylieae</taxon>
        <taxon>Tordyliinae</taxon>
        <taxon>Heracleum</taxon>
    </lineage>
</organism>
<gene>
    <name evidence="1" type="ORF">POM88_011754</name>
</gene>
<keyword evidence="2" id="KW-1185">Reference proteome</keyword>
<reference evidence="1" key="1">
    <citation type="submission" date="2023-02" db="EMBL/GenBank/DDBJ databases">
        <title>Genome of toxic invasive species Heracleum sosnowskyi carries increased number of genes despite the absence of recent whole-genome duplications.</title>
        <authorList>
            <person name="Schelkunov M."/>
            <person name="Shtratnikova V."/>
            <person name="Makarenko M."/>
            <person name="Klepikova A."/>
            <person name="Omelchenko D."/>
            <person name="Novikova G."/>
            <person name="Obukhova E."/>
            <person name="Bogdanov V."/>
            <person name="Penin A."/>
            <person name="Logacheva M."/>
        </authorList>
    </citation>
    <scope>NUCLEOTIDE SEQUENCE</scope>
    <source>
        <strain evidence="1">Hsosn_3</strain>
        <tissue evidence="1">Leaf</tissue>
    </source>
</reference>
<sequence length="107" mass="12322">MRYPPVEVILIKVHGLPLKKFLLRSEIENVVHPKDVLTTENQDPNAQKSINRHIGLNDKNLLVTPKPYFLAIILYITVIISNRSMEYSVVSHSKYDRRLGAIPFDDI</sequence>
<dbReference type="AlphaFoldDB" id="A0AAD8IXD8"/>
<dbReference type="EMBL" id="JAUIZM010000003">
    <property type="protein sequence ID" value="KAK1392698.1"/>
    <property type="molecule type" value="Genomic_DNA"/>
</dbReference>
<reference evidence="1" key="2">
    <citation type="submission" date="2023-05" db="EMBL/GenBank/DDBJ databases">
        <authorList>
            <person name="Schelkunov M.I."/>
        </authorList>
    </citation>
    <scope>NUCLEOTIDE SEQUENCE</scope>
    <source>
        <strain evidence="1">Hsosn_3</strain>
        <tissue evidence="1">Leaf</tissue>
    </source>
</reference>
<name>A0AAD8IXD8_9APIA</name>
<dbReference type="Proteomes" id="UP001237642">
    <property type="component" value="Unassembled WGS sequence"/>
</dbReference>
<evidence type="ECO:0000313" key="1">
    <source>
        <dbReference type="EMBL" id="KAK1392698.1"/>
    </source>
</evidence>